<feature type="compositionally biased region" description="Polar residues" evidence="1">
    <location>
        <begin position="33"/>
        <end position="50"/>
    </location>
</feature>
<feature type="region of interest" description="Disordered" evidence="1">
    <location>
        <begin position="1"/>
        <end position="58"/>
    </location>
</feature>
<sequence>MRPQGSNNKTRSVLASTNGSGAPARQSKDSSKKQTSAPKTTIFASDTPGNYQEGVKSSKYKTSVMYSSRLKSDAPSRQFQVNVAEKKSSTLDTNLFANDTPVSQLEGIALLQFDCCQYDDCLCVIMLRK</sequence>
<evidence type="ECO:0000313" key="3">
    <source>
        <dbReference type="Proteomes" id="UP000245207"/>
    </source>
</evidence>
<evidence type="ECO:0000313" key="2">
    <source>
        <dbReference type="EMBL" id="PWA50497.1"/>
    </source>
</evidence>
<organism evidence="2 3">
    <name type="scientific">Artemisia annua</name>
    <name type="common">Sweet wormwood</name>
    <dbReference type="NCBI Taxonomy" id="35608"/>
    <lineage>
        <taxon>Eukaryota</taxon>
        <taxon>Viridiplantae</taxon>
        <taxon>Streptophyta</taxon>
        <taxon>Embryophyta</taxon>
        <taxon>Tracheophyta</taxon>
        <taxon>Spermatophyta</taxon>
        <taxon>Magnoliopsida</taxon>
        <taxon>eudicotyledons</taxon>
        <taxon>Gunneridae</taxon>
        <taxon>Pentapetalae</taxon>
        <taxon>asterids</taxon>
        <taxon>campanulids</taxon>
        <taxon>Asterales</taxon>
        <taxon>Asteraceae</taxon>
        <taxon>Asteroideae</taxon>
        <taxon>Anthemideae</taxon>
        <taxon>Artemisiinae</taxon>
        <taxon>Artemisia</taxon>
    </lineage>
</organism>
<keyword evidence="3" id="KW-1185">Reference proteome</keyword>
<gene>
    <name evidence="2" type="ORF">CTI12_AA472150</name>
</gene>
<dbReference type="AlphaFoldDB" id="A0A2U1LNB8"/>
<name>A0A2U1LNB8_ARTAN</name>
<comment type="caution">
    <text evidence="2">The sequence shown here is derived from an EMBL/GenBank/DDBJ whole genome shotgun (WGS) entry which is preliminary data.</text>
</comment>
<dbReference type="Proteomes" id="UP000245207">
    <property type="component" value="Unassembled WGS sequence"/>
</dbReference>
<reference evidence="2 3" key="1">
    <citation type="journal article" date="2018" name="Mol. Plant">
        <title>The genome of Artemisia annua provides insight into the evolution of Asteraceae family and artemisinin biosynthesis.</title>
        <authorList>
            <person name="Shen Q."/>
            <person name="Zhang L."/>
            <person name="Liao Z."/>
            <person name="Wang S."/>
            <person name="Yan T."/>
            <person name="Shi P."/>
            <person name="Liu M."/>
            <person name="Fu X."/>
            <person name="Pan Q."/>
            <person name="Wang Y."/>
            <person name="Lv Z."/>
            <person name="Lu X."/>
            <person name="Zhang F."/>
            <person name="Jiang W."/>
            <person name="Ma Y."/>
            <person name="Chen M."/>
            <person name="Hao X."/>
            <person name="Li L."/>
            <person name="Tang Y."/>
            <person name="Lv G."/>
            <person name="Zhou Y."/>
            <person name="Sun X."/>
            <person name="Brodelius P.E."/>
            <person name="Rose J.K.C."/>
            <person name="Tang K."/>
        </authorList>
    </citation>
    <scope>NUCLEOTIDE SEQUENCE [LARGE SCALE GENOMIC DNA]</scope>
    <source>
        <strain evidence="3">cv. Huhao1</strain>
        <tissue evidence="2">Leaf</tissue>
    </source>
</reference>
<dbReference type="EMBL" id="PKPP01008509">
    <property type="protein sequence ID" value="PWA50497.1"/>
    <property type="molecule type" value="Genomic_DNA"/>
</dbReference>
<proteinExistence type="predicted"/>
<feature type="compositionally biased region" description="Polar residues" evidence="1">
    <location>
        <begin position="1"/>
        <end position="20"/>
    </location>
</feature>
<evidence type="ECO:0000256" key="1">
    <source>
        <dbReference type="SAM" id="MobiDB-lite"/>
    </source>
</evidence>
<protein>
    <submittedName>
        <fullName evidence="2">Uncharacterized protein</fullName>
    </submittedName>
</protein>
<accession>A0A2U1LNB8</accession>